<keyword evidence="5" id="KW-1185">Reference proteome</keyword>
<dbReference type="AlphaFoldDB" id="A0AAV5RBX9"/>
<sequence>MYSLITLLFTFITFCQAIAVGKGLVRIDDQNFGLYQQNIPLNLTDTKISFGFTLIESKSNNESFINPDHVVIALSIPELSSEFYLYPQLLQGKVYESNIFIKDISPYLLQSSNSSIQITIITGDELNNDYNDIINVGTIKPSSKLIADKSQIAKPIRFNERDEVYFTFKEKPRMLPTLVTTQFTFIILILNVVLLLSWNYFDAANAYNFTKYSPLSFLFIISIFIFEYYFIDYFFSASIFQSLYRFSITGICSIYLGSKTLRDMYKLRLSKLR</sequence>
<protein>
    <recommendedName>
        <fullName evidence="3">Ribophorin II C-terminal domain-containing protein</fullName>
    </recommendedName>
</protein>
<evidence type="ECO:0000259" key="3">
    <source>
        <dbReference type="Pfam" id="PF25147"/>
    </source>
</evidence>
<dbReference type="InterPro" id="IPR056790">
    <property type="entry name" value="Ribophorin_II_C"/>
</dbReference>
<keyword evidence="1" id="KW-1133">Transmembrane helix</keyword>
<evidence type="ECO:0000256" key="2">
    <source>
        <dbReference type="SAM" id="SignalP"/>
    </source>
</evidence>
<proteinExistence type="predicted"/>
<comment type="caution">
    <text evidence="4">The sequence shown here is derived from an EMBL/GenBank/DDBJ whole genome shotgun (WGS) entry which is preliminary data.</text>
</comment>
<dbReference type="EMBL" id="BTGB01000009">
    <property type="protein sequence ID" value="GMM48109.1"/>
    <property type="molecule type" value="Genomic_DNA"/>
</dbReference>
<reference evidence="4 5" key="1">
    <citation type="journal article" date="2023" name="Elife">
        <title>Identification of key yeast species and microbe-microbe interactions impacting larval growth of Drosophila in the wild.</title>
        <authorList>
            <person name="Mure A."/>
            <person name="Sugiura Y."/>
            <person name="Maeda R."/>
            <person name="Honda K."/>
            <person name="Sakurai N."/>
            <person name="Takahashi Y."/>
            <person name="Watada M."/>
            <person name="Katoh T."/>
            <person name="Gotoh A."/>
            <person name="Gotoh Y."/>
            <person name="Taniguchi I."/>
            <person name="Nakamura K."/>
            <person name="Hayashi T."/>
            <person name="Katayama T."/>
            <person name="Uemura T."/>
            <person name="Hattori Y."/>
        </authorList>
    </citation>
    <scope>NUCLEOTIDE SEQUENCE [LARGE SCALE GENOMIC DNA]</scope>
    <source>
        <strain evidence="4 5">PK-24</strain>
    </source>
</reference>
<evidence type="ECO:0000313" key="5">
    <source>
        <dbReference type="Proteomes" id="UP001378960"/>
    </source>
</evidence>
<feature type="transmembrane region" description="Helical" evidence="1">
    <location>
        <begin position="243"/>
        <end position="261"/>
    </location>
</feature>
<feature type="signal peptide" evidence="2">
    <location>
        <begin position="1"/>
        <end position="17"/>
    </location>
</feature>
<gene>
    <name evidence="4" type="ORF">DAPK24_047070</name>
</gene>
<evidence type="ECO:0000313" key="4">
    <source>
        <dbReference type="EMBL" id="GMM48109.1"/>
    </source>
</evidence>
<dbReference type="Proteomes" id="UP001378960">
    <property type="component" value="Unassembled WGS sequence"/>
</dbReference>
<feature type="chain" id="PRO_5044330935" description="Ribophorin II C-terminal domain-containing protein" evidence="2">
    <location>
        <begin position="18"/>
        <end position="273"/>
    </location>
</feature>
<dbReference type="Pfam" id="PF25147">
    <property type="entry name" value="Ribophorin_II_C"/>
    <property type="match status" value="1"/>
</dbReference>
<feature type="transmembrane region" description="Helical" evidence="1">
    <location>
        <begin position="183"/>
        <end position="201"/>
    </location>
</feature>
<keyword evidence="1" id="KW-0812">Transmembrane</keyword>
<feature type="domain" description="Ribophorin II C-terminal" evidence="3">
    <location>
        <begin position="168"/>
        <end position="266"/>
    </location>
</feature>
<evidence type="ECO:0000256" key="1">
    <source>
        <dbReference type="SAM" id="Phobius"/>
    </source>
</evidence>
<keyword evidence="1" id="KW-0472">Membrane</keyword>
<keyword evidence="2" id="KW-0732">Signal</keyword>
<organism evidence="4 5">
    <name type="scientific">Pichia kluyveri</name>
    <name type="common">Yeast</name>
    <dbReference type="NCBI Taxonomy" id="36015"/>
    <lineage>
        <taxon>Eukaryota</taxon>
        <taxon>Fungi</taxon>
        <taxon>Dikarya</taxon>
        <taxon>Ascomycota</taxon>
        <taxon>Saccharomycotina</taxon>
        <taxon>Pichiomycetes</taxon>
        <taxon>Pichiales</taxon>
        <taxon>Pichiaceae</taxon>
        <taxon>Pichia</taxon>
    </lineage>
</organism>
<accession>A0AAV5RBX9</accession>
<feature type="transmembrane region" description="Helical" evidence="1">
    <location>
        <begin position="213"/>
        <end position="231"/>
    </location>
</feature>
<name>A0AAV5RBX9_PICKL</name>